<evidence type="ECO:0000256" key="17">
    <source>
        <dbReference type="ARBA" id="ARBA00058636"/>
    </source>
</evidence>
<evidence type="ECO:0000256" key="4">
    <source>
        <dbReference type="ARBA" id="ARBA00010682"/>
    </source>
</evidence>
<proteinExistence type="inferred from homology"/>
<keyword evidence="14 18" id="KW-0594">Phospholipid biosynthesis</keyword>
<dbReference type="CDD" id="cd09135">
    <property type="entry name" value="PLDc_PGS1_euk_1"/>
    <property type="match status" value="1"/>
</dbReference>
<reference evidence="20" key="2">
    <citation type="submission" date="2020-01" db="EMBL/GenBank/DDBJ databases">
        <title>Population-level Yeast Reference Genomes.</title>
        <authorList>
            <person name="Yue J.-X."/>
        </authorList>
    </citation>
    <scope>NUCLEOTIDE SEQUENCE</scope>
    <source>
        <strain evidence="20">CBS432</strain>
    </source>
</reference>
<reference evidence="20" key="4">
    <citation type="submission" date="2025-08" db="UniProtKB">
        <authorList>
            <consortium name="RefSeq"/>
        </authorList>
    </citation>
    <scope>IDENTIFICATION</scope>
    <source>
        <strain evidence="20">CBS432</strain>
    </source>
</reference>
<name>A0A8B8UMF0_SACPA</name>
<evidence type="ECO:0000256" key="10">
    <source>
        <dbReference type="ARBA" id="ARBA00022741"/>
    </source>
</evidence>
<evidence type="ECO:0000256" key="13">
    <source>
        <dbReference type="ARBA" id="ARBA00023128"/>
    </source>
</evidence>
<dbReference type="SUPFAM" id="SSF56024">
    <property type="entry name" value="Phospholipase D/nuclease"/>
    <property type="match status" value="2"/>
</dbReference>
<keyword evidence="7 18" id="KW-0444">Lipid biosynthesis</keyword>
<comment type="pathway">
    <text evidence="2 18">Phospholipid metabolism; phosphatidylglycerol biosynthesis; phosphatidylglycerol from CDP-diacylglycerol: step 1/2.</text>
</comment>
<dbReference type="GO" id="GO:0005524">
    <property type="term" value="F:ATP binding"/>
    <property type="evidence" value="ECO:0007669"/>
    <property type="project" value="UniProtKB-KW"/>
</dbReference>
<dbReference type="PANTHER" id="PTHR12586:SF1">
    <property type="entry name" value="CDP-DIACYLGLYCEROL--GLYCEROL-3-PHOSPHATE 3-PHOSPHATIDYLTRANSFERASE, MITOCHONDRIAL"/>
    <property type="match status" value="1"/>
</dbReference>
<comment type="catalytic activity">
    <reaction evidence="16 18">
        <text>a CDP-1,2-diacyl-sn-glycerol + sn-glycerol 3-phosphate = a 1,2-diacyl-sn-glycero-3-phospho-(1'-sn-glycero-3'-phosphate) + CMP + H(+)</text>
        <dbReference type="Rhea" id="RHEA:12593"/>
        <dbReference type="ChEBI" id="CHEBI:15378"/>
        <dbReference type="ChEBI" id="CHEBI:57597"/>
        <dbReference type="ChEBI" id="CHEBI:58332"/>
        <dbReference type="ChEBI" id="CHEBI:60110"/>
        <dbReference type="ChEBI" id="CHEBI:60377"/>
        <dbReference type="EC" id="2.7.8.5"/>
    </reaction>
</comment>
<dbReference type="GO" id="GO:0005739">
    <property type="term" value="C:mitochondrion"/>
    <property type="evidence" value="ECO:0007669"/>
    <property type="project" value="UniProtKB-SubCell"/>
</dbReference>
<evidence type="ECO:0000256" key="15">
    <source>
        <dbReference type="ARBA" id="ARBA00023264"/>
    </source>
</evidence>
<organism evidence="20">
    <name type="scientific">Saccharomyces paradoxus</name>
    <name type="common">Yeast</name>
    <name type="synonym">Saccharomyces douglasii</name>
    <dbReference type="NCBI Taxonomy" id="27291"/>
    <lineage>
        <taxon>Eukaryota</taxon>
        <taxon>Fungi</taxon>
        <taxon>Dikarya</taxon>
        <taxon>Ascomycota</taxon>
        <taxon>Saccharomycotina</taxon>
        <taxon>Saccharomycetes</taxon>
        <taxon>Saccharomycetales</taxon>
        <taxon>Saccharomycetaceae</taxon>
        <taxon>Saccharomyces</taxon>
    </lineage>
</organism>
<reference evidence="20" key="1">
    <citation type="journal article" date="2017" name="Nat. Genet.">
        <title>Contrasting evolutionary genome dynamics between domesticated and wild yeasts.</title>
        <authorList>
            <person name="Yue J.X."/>
            <person name="Li J."/>
            <person name="Aigrain L."/>
            <person name="Hallin J."/>
            <person name="Persson K."/>
            <person name="Oliver K."/>
            <person name="Bergstrom A."/>
            <person name="Coupland P."/>
            <person name="Warringer J."/>
            <person name="Lagomarsino M.C."/>
            <person name="Fischer G."/>
            <person name="Durbin R."/>
            <person name="Liti G."/>
        </authorList>
    </citation>
    <scope>NUCLEOTIDE SEQUENCE</scope>
    <source>
        <strain evidence="20">CBS432</strain>
    </source>
</reference>
<dbReference type="UniPathway" id="UPA00084">
    <property type="reaction ID" value="UER00503"/>
</dbReference>
<dbReference type="EC" id="2.7.8.5" evidence="5 18"/>
<keyword evidence="9" id="KW-0677">Repeat</keyword>
<dbReference type="GeneID" id="54629147"/>
<comment type="subcellular location">
    <subcellularLocation>
        <location evidence="1 18">Mitochondrion</location>
    </subcellularLocation>
</comment>
<dbReference type="Gene3D" id="3.30.870.10">
    <property type="entry name" value="Endonuclease Chain A"/>
    <property type="match status" value="2"/>
</dbReference>
<dbReference type="GO" id="GO:0032049">
    <property type="term" value="P:cardiolipin biosynthetic process"/>
    <property type="evidence" value="ECO:0007669"/>
    <property type="project" value="InterPro"/>
</dbReference>
<sequence length="521" mass="59422">MTTRLLQLTRPHYRLLSLPLKKAFNIQRQMSFTGPSPFNSYLNTITKSLQQNLQTCFHFQANEIDIIESPSQFYDLLKSKILSSQNRIFIASLYLGKSETELVDCISQALSKNPNLKVSFLLDGLRGTRELPSTCSATLLSSLVAKYGSQRVDCRLYKTPAYRGWKKVLVPKRFNEGLGLQHMKIYGFDNEVILSGANLSNDYFTNRQDRYYLFKSRNFSNYYFKLHQLISSFSYQIVKPMMDNHVNIIWPDSNPTVEPAKNKRLFLREASQLLDSFLLSSKQSLPVTSTGQFSTIVYPISQFTPLFPKYNDKSTEKSTILSLLSNITNNAISWTFTAGYFNILPDIKAKLLATPVTEANVITASPFANGFYQSKGVSSNLPGAYLYLSKKFLQDVSKYNQDHAITLREWQRGVVNKPNGWSYHAKGIWLSTRDKSDSDNWKPFITVIGSSNYTRRAYSLDLESNALIITRDEELRKKMKAELDNLLQYTKPVTLEDFQSDPKRHIGTGVKIATSVLGKKL</sequence>
<reference evidence="20" key="3">
    <citation type="submission" date="2025-07" db="EMBL/GenBank/DDBJ databases">
        <authorList>
            <consortium name="NCBI Genome Project"/>
        </authorList>
    </citation>
    <scope>NUCLEOTIDE SEQUENCE</scope>
    <source>
        <strain evidence="20">CBS432</strain>
    </source>
</reference>
<dbReference type="PROSITE" id="PS50035">
    <property type="entry name" value="PLD"/>
    <property type="match status" value="1"/>
</dbReference>
<dbReference type="FunFam" id="3.30.870.10:FF:000044">
    <property type="entry name" value="CDP-diacylglycerol--glycerol-3-phosphate 3-phosphatidyltransferase"/>
    <property type="match status" value="1"/>
</dbReference>
<evidence type="ECO:0000256" key="3">
    <source>
        <dbReference type="ARBA" id="ARBA00005189"/>
    </source>
</evidence>
<evidence type="ECO:0000256" key="5">
    <source>
        <dbReference type="ARBA" id="ARBA00013170"/>
    </source>
</evidence>
<keyword evidence="8 18" id="KW-0808">Transferase</keyword>
<dbReference type="InterPro" id="IPR016270">
    <property type="entry name" value="PGS1"/>
</dbReference>
<gene>
    <name evidence="20" type="primary">PGS1</name>
    <name evidence="20" type="ORF">SPAR_C00560</name>
</gene>
<keyword evidence="10 18" id="KW-0547">Nucleotide-binding</keyword>
<feature type="domain" description="PLD phosphodiesterase" evidence="19">
    <location>
        <begin position="177"/>
        <end position="203"/>
    </location>
</feature>
<accession>A0A8B8UMF0</accession>
<dbReference type="KEGG" id="spao:SPAR_C00560"/>
<evidence type="ECO:0000256" key="14">
    <source>
        <dbReference type="ARBA" id="ARBA00023209"/>
    </source>
</evidence>
<evidence type="ECO:0000256" key="2">
    <source>
        <dbReference type="ARBA" id="ARBA00005042"/>
    </source>
</evidence>
<dbReference type="FunFam" id="3.30.870.10:FF:000046">
    <property type="entry name" value="CDP-diacylglycerol--glycerol-3-phosphate 3-phosphatidyltransferase"/>
    <property type="match status" value="1"/>
</dbReference>
<dbReference type="SMART" id="SM00155">
    <property type="entry name" value="PLDc"/>
    <property type="match status" value="2"/>
</dbReference>
<keyword evidence="15 18" id="KW-1208">Phospholipid metabolism</keyword>
<comment type="pathway">
    <text evidence="3">Lipid metabolism.</text>
</comment>
<evidence type="ECO:0000256" key="8">
    <source>
        <dbReference type="ARBA" id="ARBA00022679"/>
    </source>
</evidence>
<evidence type="ECO:0000256" key="12">
    <source>
        <dbReference type="ARBA" id="ARBA00023098"/>
    </source>
</evidence>
<dbReference type="OrthoDB" id="10250191at2759"/>
<evidence type="ECO:0000313" key="20">
    <source>
        <dbReference type="RefSeq" id="XP_033764943.1"/>
    </source>
</evidence>
<evidence type="ECO:0000256" key="1">
    <source>
        <dbReference type="ARBA" id="ARBA00004173"/>
    </source>
</evidence>
<evidence type="ECO:0000256" key="9">
    <source>
        <dbReference type="ARBA" id="ARBA00022737"/>
    </source>
</evidence>
<dbReference type="AlphaFoldDB" id="A0A8B8UMF0"/>
<evidence type="ECO:0000256" key="6">
    <source>
        <dbReference type="ARBA" id="ARBA00014944"/>
    </source>
</evidence>
<dbReference type="PIRSF" id="PIRSF000850">
    <property type="entry name" value="Phospholipase_D_PSS"/>
    <property type="match status" value="1"/>
</dbReference>
<comment type="function">
    <text evidence="18">Functions in the biosynthesis of the anionic phospholipids phosphatidylglycerol and cardiolipin.</text>
</comment>
<evidence type="ECO:0000256" key="11">
    <source>
        <dbReference type="ARBA" id="ARBA00022840"/>
    </source>
</evidence>
<dbReference type="VEuPathDB" id="FungiDB:SPAR_C00560"/>
<keyword evidence="12 18" id="KW-0443">Lipid metabolism</keyword>
<protein>
    <recommendedName>
        <fullName evidence="6 18">CDP-diacylglycerol--glycerol-3-phosphate 3-phosphatidyltransferase</fullName>
        <ecNumber evidence="5 18">2.7.8.5</ecNumber>
    </recommendedName>
</protein>
<keyword evidence="13 18" id="KW-0496">Mitochondrion</keyword>
<dbReference type="GO" id="GO:0008444">
    <property type="term" value="F:CDP-diacylglycerol-glycerol-3-phosphate 3-phosphatidyltransferase activity"/>
    <property type="evidence" value="ECO:0007669"/>
    <property type="project" value="UniProtKB-EC"/>
</dbReference>
<dbReference type="InterPro" id="IPR001736">
    <property type="entry name" value="PLipase_D/transphosphatidylase"/>
</dbReference>
<dbReference type="CDD" id="cd09137">
    <property type="entry name" value="PLDc_PGS1_euk_2"/>
    <property type="match status" value="1"/>
</dbReference>
<dbReference type="PANTHER" id="PTHR12586">
    <property type="entry name" value="CDP-DIACYLGLYCEROL--SERINE O-PHOSPHATIDYLTRANSFERASE"/>
    <property type="match status" value="1"/>
</dbReference>
<evidence type="ECO:0000259" key="19">
    <source>
        <dbReference type="PROSITE" id="PS50035"/>
    </source>
</evidence>
<keyword evidence="11 18" id="KW-0067">ATP-binding</keyword>
<evidence type="ECO:0000256" key="7">
    <source>
        <dbReference type="ARBA" id="ARBA00022516"/>
    </source>
</evidence>
<evidence type="ECO:0000256" key="16">
    <source>
        <dbReference type="ARBA" id="ARBA00048586"/>
    </source>
</evidence>
<comment type="function">
    <text evidence="17">Essential for the viability of mitochondrial petite mutant. Catalyzes the committed step to the synthesis of the acidic phospholipids.</text>
</comment>
<dbReference type="RefSeq" id="XP_033764943.1">
    <property type="nucleotide sequence ID" value="XM_033909052.1"/>
</dbReference>
<comment type="similarity">
    <text evidence="4 18">Belongs to the CDP-alcohol phosphatidyltransferase class-II family.</text>
</comment>
<evidence type="ECO:0000256" key="18">
    <source>
        <dbReference type="RuleBase" id="RU365024"/>
    </source>
</evidence>